<dbReference type="AlphaFoldDB" id="A0A8T1RQC2"/>
<dbReference type="Proteomes" id="UP000811609">
    <property type="component" value="Chromosome 1"/>
</dbReference>
<name>A0A8T1RQC2_CARIL</name>
<accession>A0A8T1RQC2</accession>
<protein>
    <submittedName>
        <fullName evidence="1">Uncharacterized protein</fullName>
    </submittedName>
</protein>
<evidence type="ECO:0000313" key="1">
    <source>
        <dbReference type="EMBL" id="KAG6668453.1"/>
    </source>
</evidence>
<keyword evidence="2" id="KW-1185">Reference proteome</keyword>
<organism evidence="1 2">
    <name type="scientific">Carya illinoinensis</name>
    <name type="common">Pecan</name>
    <dbReference type="NCBI Taxonomy" id="32201"/>
    <lineage>
        <taxon>Eukaryota</taxon>
        <taxon>Viridiplantae</taxon>
        <taxon>Streptophyta</taxon>
        <taxon>Embryophyta</taxon>
        <taxon>Tracheophyta</taxon>
        <taxon>Spermatophyta</taxon>
        <taxon>Magnoliopsida</taxon>
        <taxon>eudicotyledons</taxon>
        <taxon>Gunneridae</taxon>
        <taxon>Pentapetalae</taxon>
        <taxon>rosids</taxon>
        <taxon>fabids</taxon>
        <taxon>Fagales</taxon>
        <taxon>Juglandaceae</taxon>
        <taxon>Carya</taxon>
    </lineage>
</organism>
<proteinExistence type="predicted"/>
<reference evidence="1" key="1">
    <citation type="submission" date="2020-12" db="EMBL/GenBank/DDBJ databases">
        <title>WGS assembly of Carya illinoinensis cv. Pawnee.</title>
        <authorList>
            <person name="Platts A."/>
            <person name="Shu S."/>
            <person name="Wright S."/>
            <person name="Barry K."/>
            <person name="Edger P."/>
            <person name="Pires J.C."/>
            <person name="Schmutz J."/>
        </authorList>
    </citation>
    <scope>NUCLEOTIDE SEQUENCE</scope>
    <source>
        <tissue evidence="1">Leaf</tissue>
    </source>
</reference>
<sequence length="106" mass="12565">MVIVNHQHHKLIPLLHDLTKQHNLLSKKQSKLRRKQKACISRSSCKDIILHLHLERPYSNRKTTNYSLHYLLEVEEACPHILSKRIMQINRPCCKLHVLMLIQGNF</sequence>
<dbReference type="EMBL" id="CM031809">
    <property type="protein sequence ID" value="KAG6668453.1"/>
    <property type="molecule type" value="Genomic_DNA"/>
</dbReference>
<gene>
    <name evidence="1" type="ORF">CIPAW_01G171500</name>
</gene>
<evidence type="ECO:0000313" key="2">
    <source>
        <dbReference type="Proteomes" id="UP000811609"/>
    </source>
</evidence>
<comment type="caution">
    <text evidence="1">The sequence shown here is derived from an EMBL/GenBank/DDBJ whole genome shotgun (WGS) entry which is preliminary data.</text>
</comment>